<proteinExistence type="predicted"/>
<accession>A0AAV2DKL1</accession>
<keyword evidence="8" id="KW-1185">Reference proteome</keyword>
<dbReference type="GO" id="GO:0006897">
    <property type="term" value="P:endocytosis"/>
    <property type="evidence" value="ECO:0007669"/>
    <property type="project" value="TreeGrafter"/>
</dbReference>
<dbReference type="Proteomes" id="UP001497516">
    <property type="component" value="Chromosome 3"/>
</dbReference>
<feature type="region of interest" description="Disordered" evidence="5">
    <location>
        <begin position="267"/>
        <end position="288"/>
    </location>
</feature>
<dbReference type="SMART" id="SM00273">
    <property type="entry name" value="ENTH"/>
    <property type="match status" value="1"/>
</dbReference>
<dbReference type="EMBL" id="OZ034816">
    <property type="protein sequence ID" value="CAL1374514.1"/>
    <property type="molecule type" value="Genomic_DNA"/>
</dbReference>
<gene>
    <name evidence="7" type="ORF">LTRI10_LOCUS16375</name>
</gene>
<dbReference type="GO" id="GO:0005543">
    <property type="term" value="F:phospholipid binding"/>
    <property type="evidence" value="ECO:0007669"/>
    <property type="project" value="TreeGrafter"/>
</dbReference>
<feature type="domain" description="ENTH" evidence="6">
    <location>
        <begin position="26"/>
        <end position="160"/>
    </location>
</feature>
<dbReference type="GO" id="GO:0030125">
    <property type="term" value="C:clathrin vesicle coat"/>
    <property type="evidence" value="ECO:0007669"/>
    <property type="project" value="TreeGrafter"/>
</dbReference>
<protein>
    <recommendedName>
        <fullName evidence="6">ENTH domain-containing protein</fullName>
    </recommendedName>
</protein>
<dbReference type="SUPFAM" id="SSF48464">
    <property type="entry name" value="ENTH/VHS domain"/>
    <property type="match status" value="1"/>
</dbReference>
<feature type="compositionally biased region" description="Low complexity" evidence="5">
    <location>
        <begin position="179"/>
        <end position="189"/>
    </location>
</feature>
<dbReference type="Gene3D" id="1.25.40.90">
    <property type="match status" value="1"/>
</dbReference>
<dbReference type="GO" id="GO:0005768">
    <property type="term" value="C:endosome"/>
    <property type="evidence" value="ECO:0007669"/>
    <property type="project" value="TreeGrafter"/>
</dbReference>
<reference evidence="7 8" key="1">
    <citation type="submission" date="2024-04" db="EMBL/GenBank/DDBJ databases">
        <authorList>
            <person name="Fracassetti M."/>
        </authorList>
    </citation>
    <scope>NUCLEOTIDE SEQUENCE [LARGE SCALE GENOMIC DNA]</scope>
</reference>
<evidence type="ECO:0000256" key="1">
    <source>
        <dbReference type="ARBA" id="ARBA00004132"/>
    </source>
</evidence>
<evidence type="ECO:0000256" key="5">
    <source>
        <dbReference type="SAM" id="MobiDB-lite"/>
    </source>
</evidence>
<sequence length="305" mass="34488">MGSPFLVEFKRQASFYLKEKIKTARLALTDVTTAQILTEEATSENVWPPDTRSMGVISRAAFEVDDYWRIVEIVHNRLINFEEESWRVSYKTLLLLEHLLTHGPLRVAEEFERQRPVIRRIGSSFSFVEEKGFNRGLSVANLSLKVIKLIEDCEFLMGERTRQRKLTRGIQGFGRSFNDEQQQSTSSTSDAEDDSPRRMTRLNSSYDLSQERAHSPAQHSTGDIDSDDCSQSQSSDSTGGGIVLKAITSWNSSCDLLKLRVNSYTELPNDEPETEDEEHEGSSTIEADHLLLKCDHPAIVSVPSL</sequence>
<evidence type="ECO:0000256" key="3">
    <source>
        <dbReference type="ARBA" id="ARBA00023034"/>
    </source>
</evidence>
<dbReference type="PANTHER" id="PTHR12276">
    <property type="entry name" value="EPSIN/ENT-RELATED"/>
    <property type="match status" value="1"/>
</dbReference>
<dbReference type="GO" id="GO:0030276">
    <property type="term" value="F:clathrin binding"/>
    <property type="evidence" value="ECO:0007669"/>
    <property type="project" value="TreeGrafter"/>
</dbReference>
<evidence type="ECO:0000256" key="4">
    <source>
        <dbReference type="ARBA" id="ARBA00023329"/>
    </source>
</evidence>
<dbReference type="CDD" id="cd03571">
    <property type="entry name" value="ENTH"/>
    <property type="match status" value="1"/>
</dbReference>
<evidence type="ECO:0000313" key="7">
    <source>
        <dbReference type="EMBL" id="CAL1374514.1"/>
    </source>
</evidence>
<dbReference type="PANTHER" id="PTHR12276:SF113">
    <property type="entry name" value="ENTH_VHS FAMILY PROTEIN"/>
    <property type="match status" value="1"/>
</dbReference>
<evidence type="ECO:0000313" key="8">
    <source>
        <dbReference type="Proteomes" id="UP001497516"/>
    </source>
</evidence>
<dbReference type="InterPro" id="IPR008942">
    <property type="entry name" value="ENTH_VHS"/>
</dbReference>
<dbReference type="Pfam" id="PF01417">
    <property type="entry name" value="ENTH"/>
    <property type="match status" value="1"/>
</dbReference>
<keyword evidence="4" id="KW-0968">Cytoplasmic vesicle</keyword>
<feature type="region of interest" description="Disordered" evidence="5">
    <location>
        <begin position="171"/>
        <end position="238"/>
    </location>
</feature>
<comment type="subcellular location">
    <subcellularLocation>
        <location evidence="1">Cytoplasmic vesicle</location>
        <location evidence="1">Clathrin-coated vesicle</location>
    </subcellularLocation>
    <subcellularLocation>
        <location evidence="2">Golgi apparatus</location>
    </subcellularLocation>
</comment>
<name>A0AAV2DKL1_9ROSI</name>
<dbReference type="AlphaFoldDB" id="A0AAV2DKL1"/>
<dbReference type="GO" id="GO:0005794">
    <property type="term" value="C:Golgi apparatus"/>
    <property type="evidence" value="ECO:0007669"/>
    <property type="project" value="UniProtKB-SubCell"/>
</dbReference>
<keyword evidence="3" id="KW-0333">Golgi apparatus</keyword>
<organism evidence="7 8">
    <name type="scientific">Linum trigynum</name>
    <dbReference type="NCBI Taxonomy" id="586398"/>
    <lineage>
        <taxon>Eukaryota</taxon>
        <taxon>Viridiplantae</taxon>
        <taxon>Streptophyta</taxon>
        <taxon>Embryophyta</taxon>
        <taxon>Tracheophyta</taxon>
        <taxon>Spermatophyta</taxon>
        <taxon>Magnoliopsida</taxon>
        <taxon>eudicotyledons</taxon>
        <taxon>Gunneridae</taxon>
        <taxon>Pentapetalae</taxon>
        <taxon>rosids</taxon>
        <taxon>fabids</taxon>
        <taxon>Malpighiales</taxon>
        <taxon>Linaceae</taxon>
        <taxon>Linum</taxon>
    </lineage>
</organism>
<dbReference type="PROSITE" id="PS50942">
    <property type="entry name" value="ENTH"/>
    <property type="match status" value="1"/>
</dbReference>
<dbReference type="InterPro" id="IPR013809">
    <property type="entry name" value="ENTH"/>
</dbReference>
<evidence type="ECO:0000256" key="2">
    <source>
        <dbReference type="ARBA" id="ARBA00004555"/>
    </source>
</evidence>
<feature type="compositionally biased region" description="Acidic residues" evidence="5">
    <location>
        <begin position="268"/>
        <end position="279"/>
    </location>
</feature>
<evidence type="ECO:0000259" key="6">
    <source>
        <dbReference type="PROSITE" id="PS50942"/>
    </source>
</evidence>
<dbReference type="GO" id="GO:0005886">
    <property type="term" value="C:plasma membrane"/>
    <property type="evidence" value="ECO:0007669"/>
    <property type="project" value="TreeGrafter"/>
</dbReference>